<accession>A0A392NF78</accession>
<proteinExistence type="predicted"/>
<protein>
    <submittedName>
        <fullName evidence="1">Uncharacterized protein</fullName>
    </submittedName>
</protein>
<dbReference type="AlphaFoldDB" id="A0A392NF78"/>
<reference evidence="1 2" key="1">
    <citation type="journal article" date="2018" name="Front. Plant Sci.">
        <title>Red Clover (Trifolium pratense) and Zigzag Clover (T. medium) - A Picture of Genomic Similarities and Differences.</title>
        <authorList>
            <person name="Dluhosova J."/>
            <person name="Istvanek J."/>
            <person name="Nedelnik J."/>
            <person name="Repkova J."/>
        </authorList>
    </citation>
    <scope>NUCLEOTIDE SEQUENCE [LARGE SCALE GENOMIC DNA]</scope>
    <source>
        <strain evidence="2">cv. 10/8</strain>
        <tissue evidence="1">Leaf</tissue>
    </source>
</reference>
<keyword evidence="2" id="KW-1185">Reference proteome</keyword>
<organism evidence="1 2">
    <name type="scientific">Trifolium medium</name>
    <dbReference type="NCBI Taxonomy" id="97028"/>
    <lineage>
        <taxon>Eukaryota</taxon>
        <taxon>Viridiplantae</taxon>
        <taxon>Streptophyta</taxon>
        <taxon>Embryophyta</taxon>
        <taxon>Tracheophyta</taxon>
        <taxon>Spermatophyta</taxon>
        <taxon>Magnoliopsida</taxon>
        <taxon>eudicotyledons</taxon>
        <taxon>Gunneridae</taxon>
        <taxon>Pentapetalae</taxon>
        <taxon>rosids</taxon>
        <taxon>fabids</taxon>
        <taxon>Fabales</taxon>
        <taxon>Fabaceae</taxon>
        <taxon>Papilionoideae</taxon>
        <taxon>50 kb inversion clade</taxon>
        <taxon>NPAAA clade</taxon>
        <taxon>Hologalegina</taxon>
        <taxon>IRL clade</taxon>
        <taxon>Trifolieae</taxon>
        <taxon>Trifolium</taxon>
    </lineage>
</organism>
<dbReference type="EMBL" id="LXQA010037045">
    <property type="protein sequence ID" value="MCH98221.1"/>
    <property type="molecule type" value="Genomic_DNA"/>
</dbReference>
<dbReference type="Proteomes" id="UP000265520">
    <property type="component" value="Unassembled WGS sequence"/>
</dbReference>
<evidence type="ECO:0000313" key="2">
    <source>
        <dbReference type="Proteomes" id="UP000265520"/>
    </source>
</evidence>
<feature type="non-terminal residue" evidence="1">
    <location>
        <position position="36"/>
    </location>
</feature>
<evidence type="ECO:0000313" key="1">
    <source>
        <dbReference type="EMBL" id="MCH98221.1"/>
    </source>
</evidence>
<sequence>MAGTELENGGNKELKEETSLGLIYRKAENFKEWYSE</sequence>
<name>A0A392NF78_9FABA</name>
<comment type="caution">
    <text evidence="1">The sequence shown here is derived from an EMBL/GenBank/DDBJ whole genome shotgun (WGS) entry which is preliminary data.</text>
</comment>